<keyword evidence="8" id="KW-1185">Reference proteome</keyword>
<dbReference type="GO" id="GO:0015658">
    <property type="term" value="F:branched-chain amino acid transmembrane transporter activity"/>
    <property type="evidence" value="ECO:0007669"/>
    <property type="project" value="InterPro"/>
</dbReference>
<feature type="transmembrane region" description="Helical" evidence="6">
    <location>
        <begin position="50"/>
        <end position="69"/>
    </location>
</feature>
<feature type="transmembrane region" description="Helical" evidence="6">
    <location>
        <begin position="183"/>
        <end position="200"/>
    </location>
</feature>
<evidence type="ECO:0000256" key="5">
    <source>
        <dbReference type="ARBA" id="ARBA00023136"/>
    </source>
</evidence>
<dbReference type="InterPro" id="IPR001851">
    <property type="entry name" value="ABC_transp_permease"/>
</dbReference>
<dbReference type="CDD" id="cd06581">
    <property type="entry name" value="TM_PBP1_LivM_like"/>
    <property type="match status" value="1"/>
</dbReference>
<dbReference type="PANTHER" id="PTHR30482:SF5">
    <property type="entry name" value="ABC TRANSPORTER PERMEASE PROTEIN"/>
    <property type="match status" value="1"/>
</dbReference>
<evidence type="ECO:0000256" key="2">
    <source>
        <dbReference type="ARBA" id="ARBA00022475"/>
    </source>
</evidence>
<feature type="transmembrane region" description="Helical" evidence="6">
    <location>
        <begin position="101"/>
        <end position="123"/>
    </location>
</feature>
<keyword evidence="3 6" id="KW-0812">Transmembrane</keyword>
<protein>
    <submittedName>
        <fullName evidence="7">Branched-chain amino acid ABC transporter permease</fullName>
    </submittedName>
</protein>
<dbReference type="EMBL" id="CP027665">
    <property type="protein sequence ID" value="AVO37744.1"/>
    <property type="molecule type" value="Genomic_DNA"/>
</dbReference>
<comment type="subcellular location">
    <subcellularLocation>
        <location evidence="1">Cell membrane</location>
        <topology evidence="1">Multi-pass membrane protein</topology>
    </subcellularLocation>
</comment>
<feature type="transmembrane region" description="Helical" evidence="6">
    <location>
        <begin position="76"/>
        <end position="95"/>
    </location>
</feature>
<feature type="transmembrane region" description="Helical" evidence="6">
    <location>
        <begin position="27"/>
        <end position="44"/>
    </location>
</feature>
<dbReference type="PANTHER" id="PTHR30482">
    <property type="entry name" value="HIGH-AFFINITY BRANCHED-CHAIN AMINO ACID TRANSPORT SYSTEM PERMEASE"/>
    <property type="match status" value="1"/>
</dbReference>
<dbReference type="GO" id="GO:0005886">
    <property type="term" value="C:plasma membrane"/>
    <property type="evidence" value="ECO:0007669"/>
    <property type="project" value="UniProtKB-SubCell"/>
</dbReference>
<dbReference type="KEGG" id="thas:C6Y53_08555"/>
<organism evidence="7 8">
    <name type="scientific">Pukyongiella litopenaei</name>
    <dbReference type="NCBI Taxonomy" id="2605946"/>
    <lineage>
        <taxon>Bacteria</taxon>
        <taxon>Pseudomonadati</taxon>
        <taxon>Pseudomonadota</taxon>
        <taxon>Alphaproteobacteria</taxon>
        <taxon>Rhodobacterales</taxon>
        <taxon>Paracoccaceae</taxon>
        <taxon>Pukyongiella</taxon>
    </lineage>
</organism>
<evidence type="ECO:0000256" key="1">
    <source>
        <dbReference type="ARBA" id="ARBA00004651"/>
    </source>
</evidence>
<evidence type="ECO:0000313" key="8">
    <source>
        <dbReference type="Proteomes" id="UP000237655"/>
    </source>
</evidence>
<feature type="transmembrane region" description="Helical" evidence="6">
    <location>
        <begin position="271"/>
        <end position="296"/>
    </location>
</feature>
<feature type="transmembrane region" description="Helical" evidence="6">
    <location>
        <begin position="316"/>
        <end position="335"/>
    </location>
</feature>
<name>A0A2S0MPF8_9RHOB</name>
<dbReference type="InterPro" id="IPR043428">
    <property type="entry name" value="LivM-like"/>
</dbReference>
<keyword evidence="4 6" id="KW-1133">Transmembrane helix</keyword>
<dbReference type="RefSeq" id="WP_106472062.1">
    <property type="nucleotide sequence ID" value="NZ_CP027665.1"/>
</dbReference>
<keyword evidence="2" id="KW-1003">Cell membrane</keyword>
<keyword evidence="5 6" id="KW-0472">Membrane</keyword>
<evidence type="ECO:0000256" key="4">
    <source>
        <dbReference type="ARBA" id="ARBA00022989"/>
    </source>
</evidence>
<proteinExistence type="predicted"/>
<dbReference type="Pfam" id="PF02653">
    <property type="entry name" value="BPD_transp_2"/>
    <property type="match status" value="1"/>
</dbReference>
<dbReference type="Proteomes" id="UP000237655">
    <property type="component" value="Chromosome"/>
</dbReference>
<evidence type="ECO:0000313" key="7">
    <source>
        <dbReference type="EMBL" id="AVO37744.1"/>
    </source>
</evidence>
<evidence type="ECO:0000256" key="3">
    <source>
        <dbReference type="ARBA" id="ARBA00022692"/>
    </source>
</evidence>
<sequence>MFYREAGDFKTSYQEDNQTFPIRFDRYRYYAVLAVGFLVIPFLINDYWANAILLPFLIYAIAAIGLNILTGYCGQVSLGTGGFMAVGAYACYKLMTAMPEVSMFIHVILAGGVTALVGVLFGLPSLRIKGFYLAVATLAAQFFLVWLFNRVPWFYNYSASGQISAPERDVFGILITGPNTQAWATYLFCLIFLTGSAIIARNLTRGKLGRTWMAIRDMDIAAEIIGVNPLRAKLSAFAASSFFVGISGALFFSVYLGAVEVGEAFGINKSFLVLFMVIIGGLGSIFGSFAGAAFLVLLPVALKVVGVDWLGWPTDIVAHLQLIIVGALIVAFLIVEPHGLAQLWRVAKEKLRLWPFPH</sequence>
<feature type="transmembrane region" description="Helical" evidence="6">
    <location>
        <begin position="236"/>
        <end position="259"/>
    </location>
</feature>
<reference evidence="8" key="1">
    <citation type="submission" date="2018-03" db="EMBL/GenBank/DDBJ databases">
        <title>Genomic analysis of the strain SH-1 isolated from shrimp intestine.</title>
        <authorList>
            <person name="Kim Y.-S."/>
            <person name="Kim S.-E."/>
            <person name="Kim K.-H."/>
        </authorList>
    </citation>
    <scope>NUCLEOTIDE SEQUENCE [LARGE SCALE GENOMIC DNA]</scope>
    <source>
        <strain evidence="8">SH-1</strain>
    </source>
</reference>
<gene>
    <name evidence="7" type="ORF">C6Y53_08555</name>
</gene>
<feature type="transmembrane region" description="Helical" evidence="6">
    <location>
        <begin position="130"/>
        <end position="148"/>
    </location>
</feature>
<dbReference type="AlphaFoldDB" id="A0A2S0MPF8"/>
<accession>A0A2S0MPF8</accession>
<evidence type="ECO:0000256" key="6">
    <source>
        <dbReference type="SAM" id="Phobius"/>
    </source>
</evidence>